<protein>
    <submittedName>
        <fullName evidence="1">Uncharacterized protein</fullName>
    </submittedName>
</protein>
<reference evidence="2" key="1">
    <citation type="journal article" date="2023" name="Nat. Plants">
        <title>Single-cell RNA sequencing provides a high-resolution roadmap for understanding the multicellular compartmentation of specialized metabolism.</title>
        <authorList>
            <person name="Sun S."/>
            <person name="Shen X."/>
            <person name="Li Y."/>
            <person name="Li Y."/>
            <person name="Wang S."/>
            <person name="Li R."/>
            <person name="Zhang H."/>
            <person name="Shen G."/>
            <person name="Guo B."/>
            <person name="Wei J."/>
            <person name="Xu J."/>
            <person name="St-Pierre B."/>
            <person name="Chen S."/>
            <person name="Sun C."/>
        </authorList>
    </citation>
    <scope>NUCLEOTIDE SEQUENCE [LARGE SCALE GENOMIC DNA]</scope>
</reference>
<evidence type="ECO:0000313" key="1">
    <source>
        <dbReference type="EMBL" id="KAI5673657.1"/>
    </source>
</evidence>
<name>A0ACC0BLU0_CATRO</name>
<dbReference type="Proteomes" id="UP001060085">
    <property type="component" value="Linkage Group LG03"/>
</dbReference>
<keyword evidence="2" id="KW-1185">Reference proteome</keyword>
<evidence type="ECO:0000313" key="2">
    <source>
        <dbReference type="Proteomes" id="UP001060085"/>
    </source>
</evidence>
<gene>
    <name evidence="1" type="ORF">M9H77_14021</name>
</gene>
<comment type="caution">
    <text evidence="1">The sequence shown here is derived from an EMBL/GenBank/DDBJ whole genome shotgun (WGS) entry which is preliminary data.</text>
</comment>
<organism evidence="1 2">
    <name type="scientific">Catharanthus roseus</name>
    <name type="common">Madagascar periwinkle</name>
    <name type="synonym">Vinca rosea</name>
    <dbReference type="NCBI Taxonomy" id="4058"/>
    <lineage>
        <taxon>Eukaryota</taxon>
        <taxon>Viridiplantae</taxon>
        <taxon>Streptophyta</taxon>
        <taxon>Embryophyta</taxon>
        <taxon>Tracheophyta</taxon>
        <taxon>Spermatophyta</taxon>
        <taxon>Magnoliopsida</taxon>
        <taxon>eudicotyledons</taxon>
        <taxon>Gunneridae</taxon>
        <taxon>Pentapetalae</taxon>
        <taxon>asterids</taxon>
        <taxon>lamiids</taxon>
        <taxon>Gentianales</taxon>
        <taxon>Apocynaceae</taxon>
        <taxon>Rauvolfioideae</taxon>
        <taxon>Vinceae</taxon>
        <taxon>Catharanthinae</taxon>
        <taxon>Catharanthus</taxon>
    </lineage>
</organism>
<sequence>MLPFCERLSLVVFLTIVSSEYLRESREGEEERDTRDSCLLRLRGLRVPDLNLHTGASMLLGNAILVVVHPPAEPIRGGARRILKRFIGTQSTSGESFIIMVMIVTMSKSISKDGTDLEIAKEEILVAS</sequence>
<dbReference type="EMBL" id="CM044703">
    <property type="protein sequence ID" value="KAI5673657.1"/>
    <property type="molecule type" value="Genomic_DNA"/>
</dbReference>
<proteinExistence type="predicted"/>
<accession>A0ACC0BLU0</accession>